<dbReference type="AlphaFoldDB" id="A0A835U929"/>
<keyword evidence="2" id="KW-1185">Reference proteome</keyword>
<evidence type="ECO:0000313" key="2">
    <source>
        <dbReference type="Proteomes" id="UP000636800"/>
    </source>
</evidence>
<name>A0A835U929_VANPL</name>
<evidence type="ECO:0000313" key="1">
    <source>
        <dbReference type="EMBL" id="KAG0452932.1"/>
    </source>
</evidence>
<dbReference type="Proteomes" id="UP000636800">
    <property type="component" value="Unassembled WGS sequence"/>
</dbReference>
<sequence length="141" mass="15824">MDKLMESTFYVVPKFKKDVGSTTNVPFAVSLASLQHRSSNSEKNLCVGEELLLTKLSDSEDKLNHNIGNASVCFTSGSEKMMLMKIAGGMNSKVRSDEFDYTLYFYGTGGNSSGLQMSNKTFLLFERDRNNRDFVTSERKM</sequence>
<comment type="caution">
    <text evidence="1">The sequence shown here is derived from an EMBL/GenBank/DDBJ whole genome shotgun (WGS) entry which is preliminary data.</text>
</comment>
<reference evidence="1 2" key="1">
    <citation type="journal article" date="2020" name="Nat. Food">
        <title>A phased Vanilla planifolia genome enables genetic improvement of flavour and production.</title>
        <authorList>
            <person name="Hasing T."/>
            <person name="Tang H."/>
            <person name="Brym M."/>
            <person name="Khazi F."/>
            <person name="Huang T."/>
            <person name="Chambers A.H."/>
        </authorList>
    </citation>
    <scope>NUCLEOTIDE SEQUENCE [LARGE SCALE GENOMIC DNA]</scope>
    <source>
        <tissue evidence="1">Leaf</tissue>
    </source>
</reference>
<dbReference type="EMBL" id="JADCNL010000014">
    <property type="protein sequence ID" value="KAG0452932.1"/>
    <property type="molecule type" value="Genomic_DNA"/>
</dbReference>
<organism evidence="1 2">
    <name type="scientific">Vanilla planifolia</name>
    <name type="common">Vanilla</name>
    <dbReference type="NCBI Taxonomy" id="51239"/>
    <lineage>
        <taxon>Eukaryota</taxon>
        <taxon>Viridiplantae</taxon>
        <taxon>Streptophyta</taxon>
        <taxon>Embryophyta</taxon>
        <taxon>Tracheophyta</taxon>
        <taxon>Spermatophyta</taxon>
        <taxon>Magnoliopsida</taxon>
        <taxon>Liliopsida</taxon>
        <taxon>Asparagales</taxon>
        <taxon>Orchidaceae</taxon>
        <taxon>Vanilloideae</taxon>
        <taxon>Vanilleae</taxon>
        <taxon>Vanilla</taxon>
    </lineage>
</organism>
<accession>A0A835U929</accession>
<protein>
    <submittedName>
        <fullName evidence="1">Uncharacterized protein</fullName>
    </submittedName>
</protein>
<gene>
    <name evidence="1" type="ORF">HPP92_025596</name>
</gene>
<proteinExistence type="predicted"/>